<reference evidence="1" key="1">
    <citation type="submission" date="2020-06" db="EMBL/GenBank/DDBJ databases">
        <title>Whole Genome Sequence of Halomonas aquamarina MB598.</title>
        <authorList>
            <person name="Pervaiz M."/>
            <person name="Fariq A."/>
            <person name="Yasmin A."/>
            <person name="Welch M."/>
        </authorList>
    </citation>
    <scope>NUCLEOTIDE SEQUENCE</scope>
    <source>
        <strain evidence="1">MB598</strain>
    </source>
</reference>
<evidence type="ECO:0000313" key="2">
    <source>
        <dbReference type="Proteomes" id="UP001319846"/>
    </source>
</evidence>
<dbReference type="Proteomes" id="UP001319846">
    <property type="component" value="Unassembled WGS sequence"/>
</dbReference>
<proteinExistence type="predicted"/>
<sequence>MELDPLMLSRIQFAFVVCFHTIFPVFTIGLASYIALLNGLFFKTQNPAWDRLALFWTKVFAVVFGMGVVSGIVMSFQFGTNWSNFSLAASNFIGPLLSYEVVTAFFLEAAFLGVLLFGRGKVPQGIHLLAAIMVAVGTFISAFWILSANSWMQTPAGVELIDNRFHVISWREAIFNPSFPYRFAHMALASFVTGGFVVAGVSAWFLLRGRDPEANRRALSMCLWLLLFLTPLQAVVGDYHGLNTLEYQPTKVAAMEGHWETANNVPLLLFALPDQEAQQNRFAVGIPNLASLILTHSLDGEIPGINEAPPEEQPPVMLVFWSFRVMVGIGLVMIATAFAGLLLRRRGRIYESTAFLKTLVGMISLPFIAVLAGWIVTESGRAPWLVYGVMTHAEGVTPSLTGWMALATLIGYVLVYAIVFYAGIYYLTRVVRNGMLPEHAQDKSDPDADRPKRPLSAAHTPFDDDVDPVRS</sequence>
<dbReference type="EMBL" id="JABYQT010000007">
    <property type="protein sequence ID" value="MBZ5488210.1"/>
    <property type="molecule type" value="Genomic_DNA"/>
</dbReference>
<organism evidence="1 2">
    <name type="scientific">Vreelandella aquamarina</name>
    <dbReference type="NCBI Taxonomy" id="77097"/>
    <lineage>
        <taxon>Bacteria</taxon>
        <taxon>Pseudomonadati</taxon>
        <taxon>Pseudomonadota</taxon>
        <taxon>Gammaproteobacteria</taxon>
        <taxon>Oceanospirillales</taxon>
        <taxon>Halomonadaceae</taxon>
        <taxon>Vreelandella</taxon>
    </lineage>
</organism>
<name>A0ACC5VVE1_9GAMM</name>
<gene>
    <name evidence="1" type="ORF">HW452_11820</name>
</gene>
<keyword evidence="2" id="KW-1185">Reference proteome</keyword>
<evidence type="ECO:0000313" key="1">
    <source>
        <dbReference type="EMBL" id="MBZ5488210.1"/>
    </source>
</evidence>
<accession>A0ACC5VVE1</accession>
<comment type="caution">
    <text evidence="1">The sequence shown here is derived from an EMBL/GenBank/DDBJ whole genome shotgun (WGS) entry which is preliminary data.</text>
</comment>
<protein>
    <submittedName>
        <fullName evidence="1">Cytochrome ubiquinol oxidase subunit I</fullName>
    </submittedName>
</protein>